<evidence type="ECO:0000256" key="4">
    <source>
        <dbReference type="ARBA" id="ARBA00012504"/>
    </source>
</evidence>
<name>A0A9D1UHF9_9BACT</name>
<evidence type="ECO:0000256" key="2">
    <source>
        <dbReference type="ARBA" id="ARBA00006982"/>
    </source>
</evidence>
<dbReference type="GO" id="GO:0016020">
    <property type="term" value="C:membrane"/>
    <property type="evidence" value="ECO:0007669"/>
    <property type="project" value="InterPro"/>
</dbReference>
<evidence type="ECO:0000313" key="12">
    <source>
        <dbReference type="EMBL" id="HIW86731.1"/>
    </source>
</evidence>
<dbReference type="Gene3D" id="3.90.550.10">
    <property type="entry name" value="Spore Coat Polysaccharide Biosynthesis Protein SpsA, Chain A"/>
    <property type="match status" value="1"/>
</dbReference>
<evidence type="ECO:0000256" key="1">
    <source>
        <dbReference type="ARBA" id="ARBA00000729"/>
    </source>
</evidence>
<dbReference type="PANTHER" id="PTHR43584">
    <property type="entry name" value="NUCLEOTIDYL TRANSFERASE"/>
    <property type="match status" value="1"/>
</dbReference>
<protein>
    <recommendedName>
        <fullName evidence="6">Bifunctional IPC transferase and DIPP synthase</fullName>
        <ecNumber evidence="4">2.7.7.74</ecNumber>
        <ecNumber evidence="5">2.7.8.34</ecNumber>
    </recommendedName>
</protein>
<comment type="catalytic activity">
    <reaction evidence="1">
        <text>1D-myo-inositol 3-phosphate + CTP + H(+) = CDP-1L-myo-inositol + diphosphate</text>
        <dbReference type="Rhea" id="RHEA:30647"/>
        <dbReference type="ChEBI" id="CHEBI:15378"/>
        <dbReference type="ChEBI" id="CHEBI:33019"/>
        <dbReference type="ChEBI" id="CHEBI:37563"/>
        <dbReference type="ChEBI" id="CHEBI:58401"/>
        <dbReference type="ChEBI" id="CHEBI:62573"/>
        <dbReference type="EC" id="2.7.7.74"/>
    </reaction>
</comment>
<accession>A0A9D1UHF9</accession>
<feature type="transmembrane region" description="Helical" evidence="10">
    <location>
        <begin position="587"/>
        <end position="604"/>
    </location>
</feature>
<organism evidence="12 13">
    <name type="scientific">Candidatus Onthomorpha intestinigallinarum</name>
    <dbReference type="NCBI Taxonomy" id="2840880"/>
    <lineage>
        <taxon>Bacteria</taxon>
        <taxon>Pseudomonadati</taxon>
        <taxon>Bacteroidota</taxon>
        <taxon>Bacteroidia</taxon>
        <taxon>Bacteroidales</taxon>
        <taxon>Candidatus Onthomorpha</taxon>
    </lineage>
</organism>
<dbReference type="Gene3D" id="1.20.120.1760">
    <property type="match status" value="1"/>
</dbReference>
<feature type="transmembrane region" description="Helical" evidence="10">
    <location>
        <begin position="789"/>
        <end position="806"/>
    </location>
</feature>
<sequence length="820" mass="94503">MNYAIIAAGEGSRLRREGFEFPKPMVRLKGEMLVERLIRIFKANKAESITVIINEQSGELRSMLEKMAEKDGMLNIIVKTTPSSAHSFYTILESMGKDAKDLCLTTVDTVFNESIFSSYIKTFEQEKDMDALMGTTAWVDDEKPLWIDEDDNGRIRRFSSEQVSDKVVISGGIYCFRNRALAVADKAKRENVSRMRNVQQMLVENGCKVAGFDFGKIIDIDHVEDIRKAELFLENGNCKILCVERGRRFSPQCEDIDKALFDGIYNGLRKEGFATVRINEQELKENDFKGVDFVISMARSLNAVELLDKKEKEGLKIFNSVSSCRNCYRERMNNMLHDAGVDVPDFKVVDTDCDNPKCMDFADISSFWVKRADFQTEGRNDVVYCQTAQDGISVLHSMKERGIKRALLSEHIDGNLIKFYKVAESGFLYWYLPKRDKFGMAINEKIRVEKIDEEGLKEITDKIGRCMGLDFFGGDIMVDASGKMKVIDVNDFPSYCACRDQAVEAIVKRMKMEKEKPGSEENKPKMEDTLKSADTEECIDIWFYRPLGFRCALLARKLKITPNMITVFSIFVGVAAGLFFYPSDLKWNIVGMVLLVLANLMDSTDGQLARLTNNHTRLGRILDGLAGDFWFICIYLVCVLRLLNEGFSNWIWLLASLAGLSHIFHAAMADYYRNIHLFIIKGRKGSEQDNSKAMTQLLHQTRFSEKPFEKICLWFYRNYTWQQEMLTPKMQILLERLRTKFKDEIPEDLRHDLRMANKSNMPLTNILQFNTRVIVLFICLFVGQVWWYFVFDVVIMNAILLVLIIREENFAKRFIKRTDE</sequence>
<dbReference type="SUPFAM" id="SSF53448">
    <property type="entry name" value="Nucleotide-diphospho-sugar transferases"/>
    <property type="match status" value="1"/>
</dbReference>
<evidence type="ECO:0000256" key="10">
    <source>
        <dbReference type="SAM" id="Phobius"/>
    </source>
</evidence>
<keyword evidence="10" id="KW-1133">Transmembrane helix</keyword>
<dbReference type="InterPro" id="IPR000462">
    <property type="entry name" value="CDP-OH_P_trans"/>
</dbReference>
<feature type="transmembrane region" description="Helical" evidence="10">
    <location>
        <begin position="560"/>
        <end position="581"/>
    </location>
</feature>
<comment type="similarity">
    <text evidence="2">In the C-terminal section; belongs to the CDP-alcohol phosphatidyltransferase class-I family.</text>
</comment>
<dbReference type="EC" id="2.7.8.34" evidence="5"/>
<keyword evidence="10" id="KW-0472">Membrane</keyword>
<comment type="caution">
    <text evidence="12">The sequence shown here is derived from an EMBL/GenBank/DDBJ whole genome shotgun (WGS) entry which is preliminary data.</text>
</comment>
<evidence type="ECO:0000313" key="13">
    <source>
        <dbReference type="Proteomes" id="UP000824267"/>
    </source>
</evidence>
<evidence type="ECO:0000256" key="3">
    <source>
        <dbReference type="ARBA" id="ARBA00007897"/>
    </source>
</evidence>
<comment type="catalytic activity">
    <reaction evidence="9">
        <text>CDP-1L-myo-inositol + 1D-myo-inositol 3-phosphate = bis(1L-myo-inositol) 3,1'-phosphate 1-phosphate + CMP + H(+)</text>
        <dbReference type="Rhea" id="RHEA:31327"/>
        <dbReference type="ChEBI" id="CHEBI:15378"/>
        <dbReference type="ChEBI" id="CHEBI:58401"/>
        <dbReference type="ChEBI" id="CHEBI:60377"/>
        <dbReference type="ChEBI" id="CHEBI:62573"/>
        <dbReference type="ChEBI" id="CHEBI:62576"/>
        <dbReference type="EC" id="2.7.8.34"/>
    </reaction>
</comment>
<dbReference type="Gene3D" id="3.30.470.20">
    <property type="entry name" value="ATP-grasp fold, B domain"/>
    <property type="match status" value="1"/>
</dbReference>
<dbReference type="Pfam" id="PF01066">
    <property type="entry name" value="CDP-OH_P_transf"/>
    <property type="match status" value="1"/>
</dbReference>
<dbReference type="Pfam" id="PF00483">
    <property type="entry name" value="NTP_transferase"/>
    <property type="match status" value="1"/>
</dbReference>
<dbReference type="InterPro" id="IPR029044">
    <property type="entry name" value="Nucleotide-diphossugar_trans"/>
</dbReference>
<gene>
    <name evidence="12" type="ORF">IAC47_00430</name>
</gene>
<dbReference type="InterPro" id="IPR043130">
    <property type="entry name" value="CDP-OH_PTrfase_TM_dom"/>
</dbReference>
<evidence type="ECO:0000256" key="7">
    <source>
        <dbReference type="ARBA" id="ARBA00022679"/>
    </source>
</evidence>
<dbReference type="InterPro" id="IPR005835">
    <property type="entry name" value="NTP_transferase_dom"/>
</dbReference>
<feature type="domain" description="Nucleotidyl transferase" evidence="11">
    <location>
        <begin position="5"/>
        <end position="234"/>
    </location>
</feature>
<dbReference type="AlphaFoldDB" id="A0A9D1UHF9"/>
<dbReference type="GO" id="GO:0008654">
    <property type="term" value="P:phospholipid biosynthetic process"/>
    <property type="evidence" value="ECO:0007669"/>
    <property type="project" value="InterPro"/>
</dbReference>
<evidence type="ECO:0000259" key="11">
    <source>
        <dbReference type="Pfam" id="PF00483"/>
    </source>
</evidence>
<dbReference type="SUPFAM" id="SSF56059">
    <property type="entry name" value="Glutathione synthetase ATP-binding domain-like"/>
    <property type="match status" value="1"/>
</dbReference>
<dbReference type="GO" id="GO:0016779">
    <property type="term" value="F:nucleotidyltransferase activity"/>
    <property type="evidence" value="ECO:0007669"/>
    <property type="project" value="UniProtKB-KW"/>
</dbReference>
<feature type="transmembrane region" description="Helical" evidence="10">
    <location>
        <begin position="650"/>
        <end position="672"/>
    </location>
</feature>
<comment type="similarity">
    <text evidence="3">In the N-terminal section; belongs to the MobA family.</text>
</comment>
<dbReference type="InterPro" id="IPR050065">
    <property type="entry name" value="GlmU-like"/>
</dbReference>
<reference evidence="12" key="1">
    <citation type="journal article" date="2021" name="PeerJ">
        <title>Extensive microbial diversity within the chicken gut microbiome revealed by metagenomics and culture.</title>
        <authorList>
            <person name="Gilroy R."/>
            <person name="Ravi A."/>
            <person name="Getino M."/>
            <person name="Pursley I."/>
            <person name="Horton D.L."/>
            <person name="Alikhan N.F."/>
            <person name="Baker D."/>
            <person name="Gharbi K."/>
            <person name="Hall N."/>
            <person name="Watson M."/>
            <person name="Adriaenssens E.M."/>
            <person name="Foster-Nyarko E."/>
            <person name="Jarju S."/>
            <person name="Secka A."/>
            <person name="Antonio M."/>
            <person name="Oren A."/>
            <person name="Chaudhuri R.R."/>
            <person name="La Ragione R."/>
            <person name="Hildebrand F."/>
            <person name="Pallen M.J."/>
        </authorList>
    </citation>
    <scope>NUCLEOTIDE SEQUENCE</scope>
    <source>
        <strain evidence="12">Gambia16-930</strain>
    </source>
</reference>
<reference evidence="12" key="2">
    <citation type="submission" date="2021-04" db="EMBL/GenBank/DDBJ databases">
        <authorList>
            <person name="Gilroy R."/>
        </authorList>
    </citation>
    <scope>NUCLEOTIDE SEQUENCE</scope>
    <source>
        <strain evidence="12">Gambia16-930</strain>
    </source>
</reference>
<dbReference type="Proteomes" id="UP000824267">
    <property type="component" value="Unassembled WGS sequence"/>
</dbReference>
<dbReference type="EMBL" id="DXGG01000014">
    <property type="protein sequence ID" value="HIW86731.1"/>
    <property type="molecule type" value="Genomic_DNA"/>
</dbReference>
<dbReference type="EC" id="2.7.7.74" evidence="4"/>
<dbReference type="PANTHER" id="PTHR43584:SF8">
    <property type="entry name" value="N-ACETYLMURAMATE ALPHA-1-PHOSPHATE URIDYLYLTRANSFERASE"/>
    <property type="match status" value="1"/>
</dbReference>
<proteinExistence type="inferred from homology"/>
<keyword evidence="10" id="KW-0812">Transmembrane</keyword>
<feature type="transmembrane region" description="Helical" evidence="10">
    <location>
        <begin position="625"/>
        <end position="644"/>
    </location>
</feature>
<evidence type="ECO:0000256" key="5">
    <source>
        <dbReference type="ARBA" id="ARBA00013268"/>
    </source>
</evidence>
<evidence type="ECO:0000256" key="9">
    <source>
        <dbReference type="ARBA" id="ARBA00049235"/>
    </source>
</evidence>
<keyword evidence="8" id="KW-0548">Nucleotidyltransferase</keyword>
<evidence type="ECO:0000256" key="8">
    <source>
        <dbReference type="ARBA" id="ARBA00022695"/>
    </source>
</evidence>
<dbReference type="GO" id="GO:0016780">
    <property type="term" value="F:phosphotransferase activity, for other substituted phosphate groups"/>
    <property type="evidence" value="ECO:0007669"/>
    <property type="project" value="InterPro"/>
</dbReference>
<evidence type="ECO:0000256" key="6">
    <source>
        <dbReference type="ARBA" id="ARBA00018322"/>
    </source>
</evidence>
<keyword evidence="7" id="KW-0808">Transferase</keyword>